<dbReference type="OrthoDB" id="5525643at2"/>
<organism evidence="2 3">
    <name type="scientific">Melittangium boletus DSM 14713</name>
    <dbReference type="NCBI Taxonomy" id="1294270"/>
    <lineage>
        <taxon>Bacteria</taxon>
        <taxon>Pseudomonadati</taxon>
        <taxon>Myxococcota</taxon>
        <taxon>Myxococcia</taxon>
        <taxon>Myxococcales</taxon>
        <taxon>Cystobacterineae</taxon>
        <taxon>Archangiaceae</taxon>
        <taxon>Melittangium</taxon>
    </lineage>
</organism>
<feature type="chain" id="PRO_5012718926" description="Lipoprotein" evidence="1">
    <location>
        <begin position="22"/>
        <end position="210"/>
    </location>
</feature>
<gene>
    <name evidence="2" type="ORF">MEBOL_000509</name>
</gene>
<evidence type="ECO:0000313" key="2">
    <source>
        <dbReference type="EMBL" id="ATB27074.1"/>
    </source>
</evidence>
<name>A0A286NVC3_9BACT</name>
<sequence length="210" mass="22473">MRVLGISAVGIVTLLSSPAWADLPVVQEAHAVWEGCDYAIRVEQDVDPIPYPRPLYRVSVRSSVVSADTCTLEPRTVVLGTSLLEPHIAIAANEQGLVAAFSGGEYVRAIGPYAATYVRRLEPSTLATLRQEMISAGWTSAPGTAGGPGTADVVRLAIYPTHLELKGIRSGNLVTAYPSGDSRFEEGTGFAAFYSNFFGVNQKPPILFVY</sequence>
<keyword evidence="1" id="KW-0732">Signal</keyword>
<evidence type="ECO:0000256" key="1">
    <source>
        <dbReference type="SAM" id="SignalP"/>
    </source>
</evidence>
<dbReference type="EMBL" id="CP022163">
    <property type="protein sequence ID" value="ATB27074.1"/>
    <property type="molecule type" value="Genomic_DNA"/>
</dbReference>
<dbReference type="AlphaFoldDB" id="A0A286NVC3"/>
<keyword evidence="3" id="KW-1185">Reference proteome</keyword>
<evidence type="ECO:0008006" key="4">
    <source>
        <dbReference type="Google" id="ProtNLM"/>
    </source>
</evidence>
<dbReference type="Proteomes" id="UP000217289">
    <property type="component" value="Chromosome"/>
</dbReference>
<protein>
    <recommendedName>
        <fullName evidence="4">Lipoprotein</fullName>
    </recommendedName>
</protein>
<accession>A0A286NVC3</accession>
<feature type="signal peptide" evidence="1">
    <location>
        <begin position="1"/>
        <end position="21"/>
    </location>
</feature>
<dbReference type="KEGG" id="mbd:MEBOL_000509"/>
<evidence type="ECO:0000313" key="3">
    <source>
        <dbReference type="Proteomes" id="UP000217289"/>
    </source>
</evidence>
<proteinExistence type="predicted"/>
<dbReference type="RefSeq" id="WP_157774724.1">
    <property type="nucleotide sequence ID" value="NZ_CP022163.1"/>
</dbReference>
<reference evidence="2 3" key="1">
    <citation type="submission" date="2017-06" db="EMBL/GenBank/DDBJ databases">
        <authorList>
            <person name="Kim H.J."/>
            <person name="Triplett B.A."/>
        </authorList>
    </citation>
    <scope>NUCLEOTIDE SEQUENCE [LARGE SCALE GENOMIC DNA]</scope>
    <source>
        <strain evidence="2 3">DSM 14713</strain>
    </source>
</reference>